<protein>
    <recommendedName>
        <fullName evidence="3">C2H2-type domain-containing protein</fullName>
    </recommendedName>
</protein>
<dbReference type="SMART" id="SM00355">
    <property type="entry name" value="ZnF_C2H2"/>
    <property type="match status" value="3"/>
</dbReference>
<feature type="region of interest" description="Disordered" evidence="2">
    <location>
        <begin position="96"/>
        <end position="126"/>
    </location>
</feature>
<dbReference type="PANTHER" id="PTHR35391">
    <property type="entry name" value="C2H2-TYPE DOMAIN-CONTAINING PROTEIN-RELATED"/>
    <property type="match status" value="1"/>
</dbReference>
<evidence type="ECO:0000256" key="1">
    <source>
        <dbReference type="PROSITE-ProRule" id="PRU00042"/>
    </source>
</evidence>
<name>A0ABR4KZN2_9EURO</name>
<feature type="region of interest" description="Disordered" evidence="2">
    <location>
        <begin position="142"/>
        <end position="174"/>
    </location>
</feature>
<organism evidence="4 5">
    <name type="scientific">Aspergillus pseudoustus</name>
    <dbReference type="NCBI Taxonomy" id="1810923"/>
    <lineage>
        <taxon>Eukaryota</taxon>
        <taxon>Fungi</taxon>
        <taxon>Dikarya</taxon>
        <taxon>Ascomycota</taxon>
        <taxon>Pezizomycotina</taxon>
        <taxon>Eurotiomycetes</taxon>
        <taxon>Eurotiomycetidae</taxon>
        <taxon>Eurotiales</taxon>
        <taxon>Aspergillaceae</taxon>
        <taxon>Aspergillus</taxon>
        <taxon>Aspergillus subgen. Nidulantes</taxon>
    </lineage>
</organism>
<feature type="domain" description="C2H2-type" evidence="3">
    <location>
        <begin position="181"/>
        <end position="209"/>
    </location>
</feature>
<evidence type="ECO:0000256" key="2">
    <source>
        <dbReference type="SAM" id="MobiDB-lite"/>
    </source>
</evidence>
<accession>A0ABR4KZN2</accession>
<dbReference type="PROSITE" id="PS00028">
    <property type="entry name" value="ZINC_FINGER_C2H2_1"/>
    <property type="match status" value="2"/>
</dbReference>
<dbReference type="Gene3D" id="3.30.160.60">
    <property type="entry name" value="Classic Zinc Finger"/>
    <property type="match status" value="1"/>
</dbReference>
<dbReference type="SUPFAM" id="SSF57667">
    <property type="entry name" value="beta-beta-alpha zinc fingers"/>
    <property type="match status" value="1"/>
</dbReference>
<keyword evidence="1" id="KW-0862">Zinc</keyword>
<gene>
    <name evidence="4" type="ORF">BJY01DRAFT_201998</name>
</gene>
<evidence type="ECO:0000313" key="5">
    <source>
        <dbReference type="Proteomes" id="UP001610446"/>
    </source>
</evidence>
<feature type="compositionally biased region" description="Low complexity" evidence="2">
    <location>
        <begin position="103"/>
        <end position="126"/>
    </location>
</feature>
<keyword evidence="1" id="KW-0479">Metal-binding</keyword>
<dbReference type="InterPro" id="IPR036236">
    <property type="entry name" value="Znf_C2H2_sf"/>
</dbReference>
<evidence type="ECO:0000313" key="4">
    <source>
        <dbReference type="EMBL" id="KAL2857739.1"/>
    </source>
</evidence>
<dbReference type="InterPro" id="IPR013087">
    <property type="entry name" value="Znf_C2H2_type"/>
</dbReference>
<evidence type="ECO:0000259" key="3">
    <source>
        <dbReference type="PROSITE" id="PS50157"/>
    </source>
</evidence>
<comment type="caution">
    <text evidence="4">The sequence shown here is derived from an EMBL/GenBank/DDBJ whole genome shotgun (WGS) entry which is preliminary data.</text>
</comment>
<keyword evidence="1" id="KW-0863">Zinc-finger</keyword>
<dbReference type="PROSITE" id="PS50157">
    <property type="entry name" value="ZINC_FINGER_C2H2_2"/>
    <property type="match status" value="1"/>
</dbReference>
<reference evidence="4 5" key="1">
    <citation type="submission" date="2024-07" db="EMBL/GenBank/DDBJ databases">
        <title>Section-level genome sequencing and comparative genomics of Aspergillus sections Usti and Cavernicolus.</title>
        <authorList>
            <consortium name="Lawrence Berkeley National Laboratory"/>
            <person name="Nybo J.L."/>
            <person name="Vesth T.C."/>
            <person name="Theobald S."/>
            <person name="Frisvad J.C."/>
            <person name="Larsen T.O."/>
            <person name="Kjaerboelling I."/>
            <person name="Rothschild-Mancinelli K."/>
            <person name="Lyhne E.K."/>
            <person name="Kogle M.E."/>
            <person name="Barry K."/>
            <person name="Clum A."/>
            <person name="Na H."/>
            <person name="Ledsgaard L."/>
            <person name="Lin J."/>
            <person name="Lipzen A."/>
            <person name="Kuo A."/>
            <person name="Riley R."/>
            <person name="Mondo S."/>
            <person name="Labutti K."/>
            <person name="Haridas S."/>
            <person name="Pangalinan J."/>
            <person name="Salamov A.A."/>
            <person name="Simmons B.A."/>
            <person name="Magnuson J.K."/>
            <person name="Chen J."/>
            <person name="Drula E."/>
            <person name="Henrissat B."/>
            <person name="Wiebenga A."/>
            <person name="Lubbers R.J."/>
            <person name="Gomes A.C."/>
            <person name="Makela M.R."/>
            <person name="Stajich J."/>
            <person name="Grigoriev I.V."/>
            <person name="Mortensen U.H."/>
            <person name="De Vries R.P."/>
            <person name="Baker S.E."/>
            <person name="Andersen M.R."/>
        </authorList>
    </citation>
    <scope>NUCLEOTIDE SEQUENCE [LARGE SCALE GENOMIC DNA]</scope>
    <source>
        <strain evidence="4 5">CBS 123904</strain>
    </source>
</reference>
<dbReference type="PANTHER" id="PTHR35391:SF3">
    <property type="entry name" value="FINGER DOMAIN PROTEIN, PUTATIVE (AFU_ORTHOLOGUE AFUA_8G04300)-RELATED"/>
    <property type="match status" value="1"/>
</dbReference>
<dbReference type="EMBL" id="JBFXLU010000003">
    <property type="protein sequence ID" value="KAL2857739.1"/>
    <property type="molecule type" value="Genomic_DNA"/>
</dbReference>
<dbReference type="Proteomes" id="UP001610446">
    <property type="component" value="Unassembled WGS sequence"/>
</dbReference>
<sequence length="487" mass="54620">MLAGSHDGHDQELWATAPFSDLQYTEMLRLSDNDLNPDPDSIFSLSEPHFVIEDLESPLERWRNSPPEVEPAHLDAIMRAVANSDLDAGYDEIQSSDAQRTNAGSQASSIVSGSAQSSYSDSGSTSSAYSFASNRSAGSFGRFYSTEPARRRRRRKPSSTRVVSETKTRARNSEATGKRRYQCTFCTDTFLTKHDWTRHEKTLHLSLEKFICSPSGPVYNGADGRERCVFCDELNPSETHIASHRTSICSQNPTSIRTFYRKDHLLQHLRTVHKTTHFTALMETWKSQETEVKSRCGFCAQTFTRWSDRNDHLAKHFREGALMRDWKGCRGFEPAVALAVESAMPPYLIGNEASEMYPFSASNGRGSSLGRVEAFSETQMPTTFEKFTGHLAKFVDRAHAEGAVVTDEMLQAESRYIVYGDQDPWNQTAADNPEWLRMFKEGMDSPIPLAVECPGESTLELGTSGASWRWLAPECLAQFREHKAGST</sequence>
<proteinExistence type="predicted"/>
<keyword evidence="5" id="KW-1185">Reference proteome</keyword>